<keyword evidence="3 5" id="KW-0378">Hydrolase</keyword>
<feature type="active site" description="Charge relay system" evidence="5">
    <location>
        <position position="67"/>
    </location>
</feature>
<organism evidence="10 11">
    <name type="scientific">Leucobacter iarius</name>
    <dbReference type="NCBI Taxonomy" id="333963"/>
    <lineage>
        <taxon>Bacteria</taxon>
        <taxon>Bacillati</taxon>
        <taxon>Actinomycetota</taxon>
        <taxon>Actinomycetes</taxon>
        <taxon>Micrococcales</taxon>
        <taxon>Microbacteriaceae</taxon>
        <taxon>Leucobacter</taxon>
    </lineage>
</organism>
<dbReference type="InterPro" id="IPR015500">
    <property type="entry name" value="Peptidase_S8_subtilisin-rel"/>
</dbReference>
<dbReference type="PANTHER" id="PTHR43806">
    <property type="entry name" value="PEPTIDASE S8"/>
    <property type="match status" value="1"/>
</dbReference>
<evidence type="ECO:0000313" key="11">
    <source>
        <dbReference type="Proteomes" id="UP001500851"/>
    </source>
</evidence>
<feature type="domain" description="Peptidase S8/S53" evidence="9">
    <location>
        <begin position="58"/>
        <end position="367"/>
    </location>
</feature>
<evidence type="ECO:0000256" key="5">
    <source>
        <dbReference type="PROSITE-ProRule" id="PRU01240"/>
    </source>
</evidence>
<dbReference type="Pfam" id="PF00082">
    <property type="entry name" value="Peptidase_S8"/>
    <property type="match status" value="1"/>
</dbReference>
<evidence type="ECO:0000256" key="2">
    <source>
        <dbReference type="ARBA" id="ARBA00022670"/>
    </source>
</evidence>
<dbReference type="CDD" id="cd00306">
    <property type="entry name" value="Peptidases_S8_S53"/>
    <property type="match status" value="1"/>
</dbReference>
<dbReference type="SUPFAM" id="SSF52743">
    <property type="entry name" value="Subtilisin-like"/>
    <property type="match status" value="1"/>
</dbReference>
<feature type="active site" description="Charge relay system" evidence="5">
    <location>
        <position position="110"/>
    </location>
</feature>
<dbReference type="PANTHER" id="PTHR43806:SF11">
    <property type="entry name" value="CEREVISIN-RELATED"/>
    <property type="match status" value="1"/>
</dbReference>
<evidence type="ECO:0000256" key="8">
    <source>
        <dbReference type="SAM" id="SignalP"/>
    </source>
</evidence>
<dbReference type="EMBL" id="BAAAOB010000001">
    <property type="protein sequence ID" value="GAA1776256.1"/>
    <property type="molecule type" value="Genomic_DNA"/>
</dbReference>
<comment type="caution">
    <text evidence="10">The sequence shown here is derived from an EMBL/GenBank/DDBJ whole genome shotgun (WGS) entry which is preliminary data.</text>
</comment>
<evidence type="ECO:0000256" key="7">
    <source>
        <dbReference type="SAM" id="Phobius"/>
    </source>
</evidence>
<keyword evidence="7" id="KW-0472">Membrane</keyword>
<feature type="transmembrane region" description="Helical" evidence="7">
    <location>
        <begin position="474"/>
        <end position="499"/>
    </location>
</feature>
<evidence type="ECO:0000256" key="1">
    <source>
        <dbReference type="ARBA" id="ARBA00011073"/>
    </source>
</evidence>
<dbReference type="InterPro" id="IPR036852">
    <property type="entry name" value="Peptidase_S8/S53_dom_sf"/>
</dbReference>
<dbReference type="InterPro" id="IPR000209">
    <property type="entry name" value="Peptidase_S8/S53_dom"/>
</dbReference>
<feature type="region of interest" description="Disordered" evidence="6">
    <location>
        <begin position="516"/>
        <end position="539"/>
    </location>
</feature>
<feature type="signal peptide" evidence="8">
    <location>
        <begin position="1"/>
        <end position="26"/>
    </location>
</feature>
<keyword evidence="4 5" id="KW-0720">Serine protease</keyword>
<comment type="similarity">
    <text evidence="1 5">Belongs to the peptidase S8 family.</text>
</comment>
<reference evidence="11" key="1">
    <citation type="journal article" date="2019" name="Int. J. Syst. Evol. Microbiol.">
        <title>The Global Catalogue of Microorganisms (GCM) 10K type strain sequencing project: providing services to taxonomists for standard genome sequencing and annotation.</title>
        <authorList>
            <consortium name="The Broad Institute Genomics Platform"/>
            <consortium name="The Broad Institute Genome Sequencing Center for Infectious Disease"/>
            <person name="Wu L."/>
            <person name="Ma J."/>
        </authorList>
    </citation>
    <scope>NUCLEOTIDE SEQUENCE [LARGE SCALE GENOMIC DNA]</scope>
    <source>
        <strain evidence="11">JCM 14736</strain>
    </source>
</reference>
<keyword evidence="7" id="KW-1133">Transmembrane helix</keyword>
<proteinExistence type="inferred from homology"/>
<accession>A0ABP4XCH3</accession>
<protein>
    <submittedName>
        <fullName evidence="10">S8 family serine peptidase</fullName>
    </submittedName>
</protein>
<dbReference type="InterPro" id="IPR050131">
    <property type="entry name" value="Peptidase_S8_subtilisin-like"/>
</dbReference>
<dbReference type="PROSITE" id="PS00138">
    <property type="entry name" value="SUBTILASE_SER"/>
    <property type="match status" value="1"/>
</dbReference>
<dbReference type="Proteomes" id="UP001500851">
    <property type="component" value="Unassembled WGS sequence"/>
</dbReference>
<evidence type="ECO:0000313" key="10">
    <source>
        <dbReference type="EMBL" id="GAA1776256.1"/>
    </source>
</evidence>
<sequence length="539" mass="55100">MRRRLTSLAAVTTIGFLTLLSTPAMASSVLSETQRSDALWYADKWFDFAKLRAEGATGKGVKVAVIDQVLNPDVPELRGANVTVKGTTCVDPRTKKPAQIVSSDPKLAEHGTNVVSMLVGNGKAGDGGAGARGIAPDAEVWFYGIGALSDAKSCTVQDPTVKPGGIDLTRDIYMSDATSEHPSVMENVKGLSTFDPTSMAARAAIRDGADVISLSVSGGAAPDWYHAVAEAQIAGVPIVVGTGNPDEGFRLVGGPSNMNGVVPISAVDSDGAQIKGPESGTTGVGSTSMAFAAPGQNLLGVGTADEWGPSSISGTSYATPLVAGGIALGLQKYPEASAFQVLQGLVRTTGKGAVHEPVWADEHMGYGYANPAGMLATDVAKFPNENPLFVTSLEDPRCHLRGFSGEVDSEGEWNCSWSTGPFPAGVGLLKAVKAGEKSAVNNTGQPAWSPYSKEAKPGAPKGAEPVALLAGLPMWAWVLVGIGALVLIGAVVAIVAVTASNRKRAARLQHDAAGDVSGGVAPGHSVPVPTDSKLPGGTS</sequence>
<keyword evidence="8" id="KW-0732">Signal</keyword>
<keyword evidence="11" id="KW-1185">Reference proteome</keyword>
<evidence type="ECO:0000256" key="4">
    <source>
        <dbReference type="ARBA" id="ARBA00022825"/>
    </source>
</evidence>
<evidence type="ECO:0000256" key="6">
    <source>
        <dbReference type="SAM" id="MobiDB-lite"/>
    </source>
</evidence>
<keyword evidence="2 5" id="KW-0645">Protease</keyword>
<keyword evidence="7" id="KW-0812">Transmembrane</keyword>
<dbReference type="Gene3D" id="3.40.50.200">
    <property type="entry name" value="Peptidase S8/S53 domain"/>
    <property type="match status" value="1"/>
</dbReference>
<feature type="active site" description="Charge relay system" evidence="5">
    <location>
        <position position="316"/>
    </location>
</feature>
<evidence type="ECO:0000259" key="9">
    <source>
        <dbReference type="Pfam" id="PF00082"/>
    </source>
</evidence>
<dbReference type="PROSITE" id="PS51892">
    <property type="entry name" value="SUBTILASE"/>
    <property type="match status" value="1"/>
</dbReference>
<feature type="chain" id="PRO_5046413747" evidence="8">
    <location>
        <begin position="27"/>
        <end position="539"/>
    </location>
</feature>
<name>A0ABP4XCH3_9MICO</name>
<dbReference type="PRINTS" id="PR00723">
    <property type="entry name" value="SUBTILISIN"/>
</dbReference>
<gene>
    <name evidence="10" type="ORF">GCM10009768_00910</name>
</gene>
<evidence type="ECO:0000256" key="3">
    <source>
        <dbReference type="ARBA" id="ARBA00022801"/>
    </source>
</evidence>
<dbReference type="InterPro" id="IPR023828">
    <property type="entry name" value="Peptidase_S8_Ser-AS"/>
</dbReference>